<reference evidence="7 8" key="1">
    <citation type="submission" date="2016-10" db="EMBL/GenBank/DDBJ databases">
        <authorList>
            <person name="de Groot N.N."/>
        </authorList>
    </citation>
    <scope>NUCLEOTIDE SEQUENCE [LARGE SCALE GENOMIC DNA]</scope>
    <source>
        <strain evidence="7 8">CGMCC 4.1877</strain>
    </source>
</reference>
<dbReference type="InterPro" id="IPR011706">
    <property type="entry name" value="Cu-oxidase_C"/>
</dbReference>
<evidence type="ECO:0000313" key="7">
    <source>
        <dbReference type="EMBL" id="SFO43291.1"/>
    </source>
</evidence>
<dbReference type="AlphaFoldDB" id="A0A1I5H633"/>
<dbReference type="GO" id="GO:0005507">
    <property type="term" value="F:copper ion binding"/>
    <property type="evidence" value="ECO:0007669"/>
    <property type="project" value="InterPro"/>
</dbReference>
<protein>
    <submittedName>
        <fullName evidence="7">Multicopper oxidase with three cupredoxin domains (Includes cell division protein FtsP and spore coat protein CotA)</fullName>
    </submittedName>
</protein>
<evidence type="ECO:0000259" key="4">
    <source>
        <dbReference type="Pfam" id="PF00394"/>
    </source>
</evidence>
<dbReference type="InterPro" id="IPR011707">
    <property type="entry name" value="Cu-oxidase-like_N"/>
</dbReference>
<dbReference type="OrthoDB" id="345021at2"/>
<keyword evidence="8" id="KW-1185">Reference proteome</keyword>
<evidence type="ECO:0000259" key="5">
    <source>
        <dbReference type="Pfam" id="PF07731"/>
    </source>
</evidence>
<dbReference type="InterPro" id="IPR002355">
    <property type="entry name" value="Cu_oxidase_Cu_BS"/>
</dbReference>
<dbReference type="Proteomes" id="UP000199614">
    <property type="component" value="Unassembled WGS sequence"/>
</dbReference>
<dbReference type="Pfam" id="PF00394">
    <property type="entry name" value="Cu-oxidase"/>
    <property type="match status" value="1"/>
</dbReference>
<dbReference type="SUPFAM" id="SSF49503">
    <property type="entry name" value="Cupredoxins"/>
    <property type="match status" value="3"/>
</dbReference>
<evidence type="ECO:0000313" key="8">
    <source>
        <dbReference type="Proteomes" id="UP000199614"/>
    </source>
</evidence>
<dbReference type="GO" id="GO:0051301">
    <property type="term" value="P:cell division"/>
    <property type="evidence" value="ECO:0007669"/>
    <property type="project" value="UniProtKB-KW"/>
</dbReference>
<evidence type="ECO:0000259" key="6">
    <source>
        <dbReference type="Pfam" id="PF07732"/>
    </source>
</evidence>
<dbReference type="STRING" id="260086.SAMN05216207_105719"/>
<dbReference type="PANTHER" id="PTHR11709">
    <property type="entry name" value="MULTI-COPPER OXIDASE"/>
    <property type="match status" value="1"/>
</dbReference>
<evidence type="ECO:0000256" key="2">
    <source>
        <dbReference type="ARBA" id="ARBA00023002"/>
    </source>
</evidence>
<evidence type="ECO:0000256" key="1">
    <source>
        <dbReference type="ARBA" id="ARBA00022723"/>
    </source>
</evidence>
<name>A0A1I5H633_PSUAM</name>
<evidence type="ECO:0000256" key="3">
    <source>
        <dbReference type="ARBA" id="ARBA00023008"/>
    </source>
</evidence>
<dbReference type="Pfam" id="PF07731">
    <property type="entry name" value="Cu-oxidase_2"/>
    <property type="match status" value="1"/>
</dbReference>
<dbReference type="GO" id="GO:0016491">
    <property type="term" value="F:oxidoreductase activity"/>
    <property type="evidence" value="ECO:0007669"/>
    <property type="project" value="UniProtKB-KW"/>
</dbReference>
<feature type="domain" description="Plastocyanin-like" evidence="4">
    <location>
        <begin position="260"/>
        <end position="341"/>
    </location>
</feature>
<dbReference type="CDD" id="cd13896">
    <property type="entry name" value="CuRO_3_CopA"/>
    <property type="match status" value="1"/>
</dbReference>
<keyword evidence="7" id="KW-0131">Cell cycle</keyword>
<gene>
    <name evidence="7" type="ORF">SAMN05216207_105719</name>
</gene>
<dbReference type="InterPro" id="IPR045087">
    <property type="entry name" value="Cu-oxidase_fam"/>
</dbReference>
<dbReference type="PROSITE" id="PS00080">
    <property type="entry name" value="MULTICOPPER_OXIDASE2"/>
    <property type="match status" value="1"/>
</dbReference>
<keyword evidence="7" id="KW-0946">Virion</keyword>
<dbReference type="InterPro" id="IPR034279">
    <property type="entry name" value="CuRO_3_CopA"/>
</dbReference>
<feature type="domain" description="Plastocyanin-like" evidence="6">
    <location>
        <begin position="83"/>
        <end position="193"/>
    </location>
</feature>
<dbReference type="InterPro" id="IPR006311">
    <property type="entry name" value="TAT_signal"/>
</dbReference>
<dbReference type="Gene3D" id="2.60.40.420">
    <property type="entry name" value="Cupredoxins - blue copper proteins"/>
    <property type="match status" value="3"/>
</dbReference>
<accession>A0A1I5H633</accession>
<dbReference type="PANTHER" id="PTHR11709:SF394">
    <property type="entry name" value="FI03373P-RELATED"/>
    <property type="match status" value="1"/>
</dbReference>
<keyword evidence="7" id="KW-0132">Cell division</keyword>
<dbReference type="CDD" id="cd13861">
    <property type="entry name" value="CuRO_1_CumA_like"/>
    <property type="match status" value="1"/>
</dbReference>
<sequence>MNHDAGSNGRRSATTWSRRRFLGTTGGVGAGLLLTGCGESVASPRTVALTDRIGPGGPEVEAAEQARRATAGRTLARTLQAQPSTVDIGGRTVSTWTYNGALPGPEIRARVGDTLKVRLENQLPQPTTVHWHGIALRNDMDGVPVLTQPQIPSGGSFEYLFTLPHAGTYMFHPHVGTQLDRGLYAPLIIDDPAEPGDYDLEHVVIFDDWIDGTGQNPDQVLAGLLRNGMGGMAGMGGDHGGMQMPTSSVLGGDAGDTTYPHYVANGRTRSAPTTLDVRPGQRVRFRMINMGGDTAFRVGVPGAPMTVTHTDGFPVAPTDAEAVVIGMGERIDAVVTIPEAPAALIGIAEGKNDHAAVTLSTPQNSPVDTSAAASALTSRSAVLSQTFASAEPVTLQRRPPDVVHDLVLAGPGALYDWTINGERYDPARGLPISSGQRVRLRMVNTTTMFHPMHLHGHTFQVVGPDGRGPRKDTVLVLPNQTVEVDFDADNPGQWLTHCHNIYHGEAGMMTVVSYVA</sequence>
<dbReference type="Pfam" id="PF07732">
    <property type="entry name" value="Cu-oxidase_3"/>
    <property type="match status" value="1"/>
</dbReference>
<dbReference type="EMBL" id="FOUY01000057">
    <property type="protein sequence ID" value="SFO43291.1"/>
    <property type="molecule type" value="Genomic_DNA"/>
</dbReference>
<keyword evidence="7" id="KW-0167">Capsid protein</keyword>
<dbReference type="InterPro" id="IPR001117">
    <property type="entry name" value="Cu-oxidase_2nd"/>
</dbReference>
<keyword evidence="1" id="KW-0479">Metal-binding</keyword>
<proteinExistence type="predicted"/>
<keyword evidence="3" id="KW-0186">Copper</keyword>
<dbReference type="InterPro" id="IPR008972">
    <property type="entry name" value="Cupredoxin"/>
</dbReference>
<organism evidence="7 8">
    <name type="scientific">Pseudonocardia ammonioxydans</name>
    <dbReference type="NCBI Taxonomy" id="260086"/>
    <lineage>
        <taxon>Bacteria</taxon>
        <taxon>Bacillati</taxon>
        <taxon>Actinomycetota</taxon>
        <taxon>Actinomycetes</taxon>
        <taxon>Pseudonocardiales</taxon>
        <taxon>Pseudonocardiaceae</taxon>
        <taxon>Pseudonocardia</taxon>
    </lineage>
</organism>
<dbReference type="PROSITE" id="PS51318">
    <property type="entry name" value="TAT"/>
    <property type="match status" value="1"/>
</dbReference>
<keyword evidence="2" id="KW-0560">Oxidoreductase</keyword>
<feature type="domain" description="Plastocyanin-like" evidence="5">
    <location>
        <begin position="406"/>
        <end position="512"/>
    </location>
</feature>